<dbReference type="Proteomes" id="UP000310719">
    <property type="component" value="Chromosome"/>
</dbReference>
<dbReference type="EMBL" id="LR590464">
    <property type="protein sequence ID" value="VTP72651.1"/>
    <property type="molecule type" value="Genomic_DNA"/>
</dbReference>
<proteinExistence type="predicted"/>
<gene>
    <name evidence="1" type="ORF">NCTC13032_05141</name>
</gene>
<protein>
    <submittedName>
        <fullName evidence="1">Uncharacterized protein</fullName>
    </submittedName>
</protein>
<evidence type="ECO:0000313" key="2">
    <source>
        <dbReference type="Proteomes" id="UP000310719"/>
    </source>
</evidence>
<name>A0A4U9I8V0_9ENTR</name>
<reference evidence="1 2" key="1">
    <citation type="submission" date="2019-05" db="EMBL/GenBank/DDBJ databases">
        <authorList>
            <consortium name="Pathogen Informatics"/>
        </authorList>
    </citation>
    <scope>NUCLEOTIDE SEQUENCE [LARGE SCALE GENOMIC DNA]</scope>
    <source>
        <strain evidence="1 2">NCTC13032</strain>
    </source>
</reference>
<organism evidence="1 2">
    <name type="scientific">Leclercia adecarboxylata</name>
    <dbReference type="NCBI Taxonomy" id="83655"/>
    <lineage>
        <taxon>Bacteria</taxon>
        <taxon>Pseudomonadati</taxon>
        <taxon>Pseudomonadota</taxon>
        <taxon>Gammaproteobacteria</taxon>
        <taxon>Enterobacterales</taxon>
        <taxon>Enterobacteriaceae</taxon>
        <taxon>Leclercia</taxon>
    </lineage>
</organism>
<sequence length="122" mass="13585">MIQQAGNIHRTKLAGVVTQYVEFWKVDLSGIDVNPPLAQRGGGQVRLEIKKTADPDHQHTLRVEGGDGDLFRAEPGRSQGAKWSHTLMIFAARCPVSLRRCLPAAFPLPWRSVITFSTPVRR</sequence>
<dbReference type="AlphaFoldDB" id="A0A4U9I8V0"/>
<accession>A0A4U9I8V0</accession>
<evidence type="ECO:0000313" key="1">
    <source>
        <dbReference type="EMBL" id="VTP72651.1"/>
    </source>
</evidence>